<sequence length="554" mass="61574">MSSRGFGGSPSLFARLQTAFTRRIRIDSRSLAAFRILAGLLVIADLLLRSRNFGFFYTEAGVVPRSLARELSAEYAVSIYHLTTDPTLIGALFVLQGIIALQLIVGYKTRLATVLTFLFVVSLDHHNPLVLSYADTLFRFLLFWAMFLPLGERWSVDAVHRDRAPRASVASAATALVLVQVVYVYFTNGLTKSLSEEWVGGTAGTLVFGIDEMTFLLGDLLREVPTLLGIGGFVWYLMLLGSWLLLALVGRGRLALVGLFVAGHLSFAVTVRIGAFPYVSIAGLLLFLPPVFWQQVRTLLDRVGVDVDGIRASVGNLAMLVPASPLIGDIERFGVPAGRIQRLRSGVYTVTLGIVVVTIVLVSAVFLFQIGTAVAATDHQPTEETIDDVLVDGLDGVTGLRHVETVAESAGVDQPVAWGIFAQPRTEDRYYVFPARTAEGDLVDAYNAREVTYDRPYDRLQRQHGTYRERFYMNSVRRGGQYGNDVPRYLAEHICEQWADEHGTELTHVNMYMVREEITRETIDRPSDRDRTYLEIYRHGCEDYDPTVIQPPDG</sequence>
<comment type="subcellular location">
    <subcellularLocation>
        <location evidence="1">Endomembrane system</location>
        <topology evidence="1">Multi-pass membrane protein</topology>
    </subcellularLocation>
</comment>
<keyword evidence="2 5" id="KW-0812">Transmembrane</keyword>
<dbReference type="Proteomes" id="UP000663586">
    <property type="component" value="Chromosome"/>
</dbReference>
<proteinExistence type="predicted"/>
<dbReference type="EMBL" id="CP064786">
    <property type="protein sequence ID" value="QSG03070.1"/>
    <property type="molecule type" value="Genomic_DNA"/>
</dbReference>
<keyword evidence="4 5" id="KW-0472">Membrane</keyword>
<evidence type="ECO:0000313" key="8">
    <source>
        <dbReference type="Proteomes" id="UP000663586"/>
    </source>
</evidence>
<evidence type="ECO:0000259" key="6">
    <source>
        <dbReference type="SMART" id="SM00752"/>
    </source>
</evidence>
<evidence type="ECO:0000256" key="2">
    <source>
        <dbReference type="ARBA" id="ARBA00022692"/>
    </source>
</evidence>
<feature type="transmembrane region" description="Helical" evidence="5">
    <location>
        <begin position="88"/>
        <end position="107"/>
    </location>
</feature>
<name>A0A897MLJ6_9EURY</name>
<feature type="transmembrane region" description="Helical" evidence="5">
    <location>
        <begin position="167"/>
        <end position="186"/>
    </location>
</feature>
<dbReference type="PANTHER" id="PTHR39535">
    <property type="entry name" value="SPORULATION-DELAYING PROTEIN SDPB"/>
    <property type="match status" value="1"/>
</dbReference>
<keyword evidence="8" id="KW-1185">Reference proteome</keyword>
<feature type="transmembrane region" description="Helical" evidence="5">
    <location>
        <begin position="198"/>
        <end position="218"/>
    </location>
</feature>
<gene>
    <name evidence="7" type="ORF">AArcS_1862</name>
</gene>
<reference evidence="7" key="1">
    <citation type="submission" date="2020-11" db="EMBL/GenBank/DDBJ databases">
        <title>Carbohydrate-dependent, anaerobic sulfur respiration: A novel catabolism in halophilic archaea.</title>
        <authorList>
            <person name="Sorokin D.Y."/>
            <person name="Messina E."/>
            <person name="Smedile F."/>
            <person name="La Cono V."/>
            <person name="Hallsworth J.E."/>
            <person name="Yakimov M.M."/>
        </authorList>
    </citation>
    <scope>NUCLEOTIDE SEQUENCE</scope>
    <source>
        <strain evidence="7">AArc-S</strain>
    </source>
</reference>
<dbReference type="GeneID" id="70685238"/>
<evidence type="ECO:0000256" key="3">
    <source>
        <dbReference type="ARBA" id="ARBA00022989"/>
    </source>
</evidence>
<accession>A0A897MLJ6</accession>
<feature type="transmembrane region" description="Helical" evidence="5">
    <location>
        <begin position="224"/>
        <end position="246"/>
    </location>
</feature>
<dbReference type="Pfam" id="PF05090">
    <property type="entry name" value="HTTM"/>
    <property type="match status" value="1"/>
</dbReference>
<feature type="transmembrane region" description="Helical" evidence="5">
    <location>
        <begin position="253"/>
        <end position="269"/>
    </location>
</feature>
<feature type="transmembrane region" description="Helical" evidence="5">
    <location>
        <begin position="31"/>
        <end position="48"/>
    </location>
</feature>
<dbReference type="SMART" id="SM00752">
    <property type="entry name" value="HTTM"/>
    <property type="match status" value="1"/>
</dbReference>
<dbReference type="AlphaFoldDB" id="A0A897MLJ6"/>
<evidence type="ECO:0000313" key="7">
    <source>
        <dbReference type="EMBL" id="QSG03070.1"/>
    </source>
</evidence>
<protein>
    <submittedName>
        <fullName evidence="7">HTTM domain containing membrane enzyme</fullName>
    </submittedName>
</protein>
<dbReference type="RefSeq" id="WP_238477134.1">
    <property type="nucleotide sequence ID" value="NZ_CP064786.1"/>
</dbReference>
<keyword evidence="3 5" id="KW-1133">Transmembrane helix</keyword>
<evidence type="ECO:0000256" key="1">
    <source>
        <dbReference type="ARBA" id="ARBA00004127"/>
    </source>
</evidence>
<dbReference type="InterPro" id="IPR011020">
    <property type="entry name" value="HTTM-like"/>
</dbReference>
<dbReference type="KEGG" id="hara:AArcS_1862"/>
<dbReference type="GO" id="GO:0012505">
    <property type="term" value="C:endomembrane system"/>
    <property type="evidence" value="ECO:0007669"/>
    <property type="project" value="UniProtKB-SubCell"/>
</dbReference>
<organism evidence="7 8">
    <name type="scientific">Natranaeroarchaeum sulfidigenes</name>
    <dbReference type="NCBI Taxonomy" id="2784880"/>
    <lineage>
        <taxon>Archaea</taxon>
        <taxon>Methanobacteriati</taxon>
        <taxon>Methanobacteriota</taxon>
        <taxon>Stenosarchaea group</taxon>
        <taxon>Halobacteria</taxon>
        <taxon>Halobacteriales</taxon>
        <taxon>Natronoarchaeaceae</taxon>
        <taxon>Natranaeroarchaeum</taxon>
    </lineage>
</organism>
<feature type="transmembrane region" description="Helical" evidence="5">
    <location>
        <begin position="347"/>
        <end position="368"/>
    </location>
</feature>
<feature type="domain" description="HTTM-like" evidence="6">
    <location>
        <begin position="23"/>
        <end position="292"/>
    </location>
</feature>
<dbReference type="InterPro" id="IPR052964">
    <property type="entry name" value="Sporulation_signal_mat"/>
</dbReference>
<evidence type="ECO:0000256" key="4">
    <source>
        <dbReference type="ARBA" id="ARBA00023136"/>
    </source>
</evidence>
<evidence type="ECO:0000256" key="5">
    <source>
        <dbReference type="SAM" id="Phobius"/>
    </source>
</evidence>
<dbReference type="InterPro" id="IPR053934">
    <property type="entry name" value="HTTM_dom"/>
</dbReference>
<dbReference type="PANTHER" id="PTHR39535:SF2">
    <property type="entry name" value="HTTM DOMAIN-CONTAINING PROTEIN"/>
    <property type="match status" value="1"/>
</dbReference>
<feature type="transmembrane region" description="Helical" evidence="5">
    <location>
        <begin position="128"/>
        <end position="147"/>
    </location>
</feature>